<protein>
    <submittedName>
        <fullName evidence="4">Uncharacterized protein</fullName>
    </submittedName>
</protein>
<dbReference type="AlphaFoldDB" id="A0AA40FUI6"/>
<gene>
    <name evidence="4" type="ORF">K0M31_005633</name>
</gene>
<feature type="signal peptide" evidence="3">
    <location>
        <begin position="1"/>
        <end position="21"/>
    </location>
</feature>
<keyword evidence="2" id="KW-1133">Transmembrane helix</keyword>
<keyword evidence="3" id="KW-0732">Signal</keyword>
<comment type="caution">
    <text evidence="4">The sequence shown here is derived from an EMBL/GenBank/DDBJ whole genome shotgun (WGS) entry which is preliminary data.</text>
</comment>
<keyword evidence="2" id="KW-0472">Membrane</keyword>
<dbReference type="EMBL" id="JAHYIQ010000016">
    <property type="protein sequence ID" value="KAK1125259.1"/>
    <property type="molecule type" value="Genomic_DNA"/>
</dbReference>
<evidence type="ECO:0000313" key="5">
    <source>
        <dbReference type="Proteomes" id="UP001177670"/>
    </source>
</evidence>
<name>A0AA40FUI6_9HYME</name>
<organism evidence="4 5">
    <name type="scientific">Melipona bicolor</name>
    <dbReference type="NCBI Taxonomy" id="60889"/>
    <lineage>
        <taxon>Eukaryota</taxon>
        <taxon>Metazoa</taxon>
        <taxon>Ecdysozoa</taxon>
        <taxon>Arthropoda</taxon>
        <taxon>Hexapoda</taxon>
        <taxon>Insecta</taxon>
        <taxon>Pterygota</taxon>
        <taxon>Neoptera</taxon>
        <taxon>Endopterygota</taxon>
        <taxon>Hymenoptera</taxon>
        <taxon>Apocrita</taxon>
        <taxon>Aculeata</taxon>
        <taxon>Apoidea</taxon>
        <taxon>Anthophila</taxon>
        <taxon>Apidae</taxon>
        <taxon>Melipona</taxon>
    </lineage>
</organism>
<evidence type="ECO:0000256" key="3">
    <source>
        <dbReference type="SAM" id="SignalP"/>
    </source>
</evidence>
<accession>A0AA40FUI6</accession>
<feature type="region of interest" description="Disordered" evidence="1">
    <location>
        <begin position="236"/>
        <end position="271"/>
    </location>
</feature>
<evidence type="ECO:0000256" key="1">
    <source>
        <dbReference type="SAM" id="MobiDB-lite"/>
    </source>
</evidence>
<evidence type="ECO:0000313" key="4">
    <source>
        <dbReference type="EMBL" id="KAK1125259.1"/>
    </source>
</evidence>
<feature type="region of interest" description="Disordered" evidence="1">
    <location>
        <begin position="123"/>
        <end position="155"/>
    </location>
</feature>
<dbReference type="Proteomes" id="UP001177670">
    <property type="component" value="Unassembled WGS sequence"/>
</dbReference>
<feature type="chain" id="PRO_5041407112" evidence="3">
    <location>
        <begin position="22"/>
        <end position="291"/>
    </location>
</feature>
<feature type="transmembrane region" description="Helical" evidence="2">
    <location>
        <begin position="178"/>
        <end position="200"/>
    </location>
</feature>
<sequence length="291" mass="33284">MNLRNVLNDALFLLLLNFTSSFLQIITEVDVPELQLLASNLKPEECVKLVSLDSNTQLSEAQIENLAREQNCFRRLVKWVCHLKTVTRNTYPILNSLLERIGRRDLIACLAELGAKTSKSPKVIREVRTDDPDDYEDTATTAPTKKEKDSDTDQNQFSDQMIEKISGRTTIKLSLHTAGIVVASIVLVTCLCTCLCSYLIRRRLTKIYEKIRGKKKKGKFIEDAGDVSRSYFVRKPRAKRKRPPSYEMVHTATENATVAAPPPKEPEEPELPACYRCFKKKRKKSRRRPNR</sequence>
<reference evidence="4" key="1">
    <citation type="submission" date="2021-10" db="EMBL/GenBank/DDBJ databases">
        <title>Melipona bicolor Genome sequencing and assembly.</title>
        <authorList>
            <person name="Araujo N.S."/>
            <person name="Arias M.C."/>
        </authorList>
    </citation>
    <scope>NUCLEOTIDE SEQUENCE</scope>
    <source>
        <strain evidence="4">USP_2M_L1-L4_2017</strain>
        <tissue evidence="4">Whole body</tissue>
    </source>
</reference>
<keyword evidence="5" id="KW-1185">Reference proteome</keyword>
<proteinExistence type="predicted"/>
<keyword evidence="2" id="KW-0812">Transmembrane</keyword>
<evidence type="ECO:0000256" key="2">
    <source>
        <dbReference type="SAM" id="Phobius"/>
    </source>
</evidence>